<dbReference type="InterPro" id="IPR018247">
    <property type="entry name" value="EF_Hand_1_Ca_BS"/>
</dbReference>
<evidence type="ECO:0000256" key="3">
    <source>
        <dbReference type="ARBA" id="ARBA00022692"/>
    </source>
</evidence>
<feature type="compositionally biased region" description="Low complexity" evidence="7">
    <location>
        <begin position="25"/>
        <end position="35"/>
    </location>
</feature>
<evidence type="ECO:0000313" key="10">
    <source>
        <dbReference type="Proteomes" id="UP001162060"/>
    </source>
</evidence>
<feature type="transmembrane region" description="Helical" evidence="6">
    <location>
        <begin position="233"/>
        <end position="251"/>
    </location>
</feature>
<accession>A0AAV1U706</accession>
<dbReference type="GO" id="GO:0005794">
    <property type="term" value="C:Golgi apparatus"/>
    <property type="evidence" value="ECO:0007669"/>
    <property type="project" value="TreeGrafter"/>
</dbReference>
<dbReference type="GO" id="GO:0005384">
    <property type="term" value="F:manganese ion transmembrane transporter activity"/>
    <property type="evidence" value="ECO:0007669"/>
    <property type="project" value="TreeGrafter"/>
</dbReference>
<dbReference type="PROSITE" id="PS00018">
    <property type="entry name" value="EF_HAND_1"/>
    <property type="match status" value="1"/>
</dbReference>
<dbReference type="EMBL" id="CAKLBY020000153">
    <property type="protein sequence ID" value="CAK7929573.1"/>
    <property type="molecule type" value="Genomic_DNA"/>
</dbReference>
<dbReference type="GO" id="GO:0032472">
    <property type="term" value="P:Golgi calcium ion transport"/>
    <property type="evidence" value="ECO:0007669"/>
    <property type="project" value="TreeGrafter"/>
</dbReference>
<proteinExistence type="inferred from homology"/>
<feature type="chain" id="PRO_5043096222" description="GDT1 family protein" evidence="6">
    <location>
        <begin position="22"/>
        <end position="391"/>
    </location>
</feature>
<comment type="subcellular location">
    <subcellularLocation>
        <location evidence="1 6">Membrane</location>
        <topology evidence="1 6">Multi-pass membrane protein</topology>
    </subcellularLocation>
</comment>
<evidence type="ECO:0000256" key="1">
    <source>
        <dbReference type="ARBA" id="ARBA00004141"/>
    </source>
</evidence>
<evidence type="ECO:0000256" key="6">
    <source>
        <dbReference type="RuleBase" id="RU365102"/>
    </source>
</evidence>
<dbReference type="Pfam" id="PF01169">
    <property type="entry name" value="GDT1"/>
    <property type="match status" value="2"/>
</dbReference>
<feature type="region of interest" description="Disordered" evidence="7">
    <location>
        <begin position="22"/>
        <end position="46"/>
    </location>
</feature>
<comment type="similarity">
    <text evidence="2 6">Belongs to the GDT1 family.</text>
</comment>
<organism evidence="9 10">
    <name type="scientific">Peronospora matthiolae</name>
    <dbReference type="NCBI Taxonomy" id="2874970"/>
    <lineage>
        <taxon>Eukaryota</taxon>
        <taxon>Sar</taxon>
        <taxon>Stramenopiles</taxon>
        <taxon>Oomycota</taxon>
        <taxon>Peronosporomycetes</taxon>
        <taxon>Peronosporales</taxon>
        <taxon>Peronosporaceae</taxon>
        <taxon>Peronospora</taxon>
    </lineage>
</organism>
<reference evidence="9" key="1">
    <citation type="submission" date="2024-01" db="EMBL/GenBank/DDBJ databases">
        <authorList>
            <person name="Webb A."/>
        </authorList>
    </citation>
    <scope>NUCLEOTIDE SEQUENCE</scope>
    <source>
        <strain evidence="9">Pm1</strain>
    </source>
</reference>
<evidence type="ECO:0000256" key="7">
    <source>
        <dbReference type="SAM" id="MobiDB-lite"/>
    </source>
</evidence>
<evidence type="ECO:0000256" key="5">
    <source>
        <dbReference type="ARBA" id="ARBA00023136"/>
    </source>
</evidence>
<evidence type="ECO:0000259" key="8">
    <source>
        <dbReference type="PROSITE" id="PS50222"/>
    </source>
</evidence>
<feature type="transmembrane region" description="Helical" evidence="6">
    <location>
        <begin position="201"/>
        <end position="221"/>
    </location>
</feature>
<gene>
    <name evidence="9" type="ORF">PM001_LOCUS14723</name>
</gene>
<feature type="compositionally biased region" description="Basic and acidic residues" evidence="7">
    <location>
        <begin position="97"/>
        <end position="114"/>
    </location>
</feature>
<dbReference type="GO" id="GO:0016020">
    <property type="term" value="C:membrane"/>
    <property type="evidence" value="ECO:0007669"/>
    <property type="project" value="UniProtKB-SubCell"/>
</dbReference>
<keyword evidence="6" id="KW-0732">Signal</keyword>
<comment type="caution">
    <text evidence="9">The sequence shown here is derived from an EMBL/GenBank/DDBJ whole genome shotgun (WGS) entry which is preliminary data.</text>
</comment>
<dbReference type="GO" id="GO:0005509">
    <property type="term" value="F:calcium ion binding"/>
    <property type="evidence" value="ECO:0007669"/>
    <property type="project" value="InterPro"/>
</dbReference>
<feature type="signal peptide" evidence="6">
    <location>
        <begin position="1"/>
        <end position="21"/>
    </location>
</feature>
<dbReference type="PANTHER" id="PTHR12608:SF1">
    <property type="entry name" value="TRANSMEMBRANE PROTEIN 165"/>
    <property type="match status" value="1"/>
</dbReference>
<name>A0AAV1U706_9STRA</name>
<comment type="caution">
    <text evidence="6">Lacks conserved residue(s) required for the propagation of feature annotation.</text>
</comment>
<feature type="transmembrane region" description="Helical" evidence="6">
    <location>
        <begin position="366"/>
        <end position="384"/>
    </location>
</feature>
<evidence type="ECO:0000256" key="2">
    <source>
        <dbReference type="ARBA" id="ARBA00009190"/>
    </source>
</evidence>
<keyword evidence="4 6" id="KW-1133">Transmembrane helix</keyword>
<dbReference type="PANTHER" id="PTHR12608">
    <property type="entry name" value="TRANSMEMBRANE PROTEIN HTP-1 RELATED"/>
    <property type="match status" value="1"/>
</dbReference>
<dbReference type="GO" id="GO:0015085">
    <property type="term" value="F:calcium ion transmembrane transporter activity"/>
    <property type="evidence" value="ECO:0007669"/>
    <property type="project" value="TreeGrafter"/>
</dbReference>
<dbReference type="InterPro" id="IPR001727">
    <property type="entry name" value="GDT1-like"/>
</dbReference>
<dbReference type="PROSITE" id="PS01214">
    <property type="entry name" value="UPF0016"/>
    <property type="match status" value="1"/>
</dbReference>
<dbReference type="GO" id="GO:0032468">
    <property type="term" value="P:Golgi calcium ion homeostasis"/>
    <property type="evidence" value="ECO:0007669"/>
    <property type="project" value="TreeGrafter"/>
</dbReference>
<keyword evidence="3 6" id="KW-0812">Transmembrane</keyword>
<dbReference type="Proteomes" id="UP001162060">
    <property type="component" value="Unassembled WGS sequence"/>
</dbReference>
<dbReference type="AlphaFoldDB" id="A0AAV1U706"/>
<sequence length="391" mass="41309">MMARVILVLATLSLVVAPTLSQESATSDATDVAAPAPVPVSAPAPTLAPVVPTPAFDRADTNHNGVVDHTEFTAFTTALSHALDPFLNAGPISKSNKNNDNDAKNDDDAAKNDDKEDENDDNEDENDDKEDNHEADGAGAGAPGGWQNVLLTRPRFKLQPGGPKQLFWSGFVSGLLTIWATEIGDKTFFIAAILSMKKDRVVVFAGAIGALIVMTVLSVVMGVVATKFLPPSVTHYLGAVLFVLFGAKMLYDAREMNAAGPSDELIEVEEELMGKKDEGGLSAKQVEEGVVKADISTDGMIQVFSQTFLMTFLAEWGDRSQIATVTLSATKDAFGVTLGAILGHSMCTGIAVLGGKFLAKRISERTVTLVGGVLFVLFALHSFVTGPSVAK</sequence>
<feature type="region of interest" description="Disordered" evidence="7">
    <location>
        <begin position="91"/>
        <end position="146"/>
    </location>
</feature>
<keyword evidence="5 6" id="KW-0472">Membrane</keyword>
<feature type="domain" description="EF-hand" evidence="8">
    <location>
        <begin position="55"/>
        <end position="82"/>
    </location>
</feature>
<evidence type="ECO:0000256" key="4">
    <source>
        <dbReference type="ARBA" id="ARBA00022989"/>
    </source>
</evidence>
<dbReference type="PROSITE" id="PS50222">
    <property type="entry name" value="EF_HAND_2"/>
    <property type="match status" value="1"/>
</dbReference>
<evidence type="ECO:0000313" key="9">
    <source>
        <dbReference type="EMBL" id="CAK7929573.1"/>
    </source>
</evidence>
<feature type="compositionally biased region" description="Acidic residues" evidence="7">
    <location>
        <begin position="115"/>
        <end position="129"/>
    </location>
</feature>
<dbReference type="InterPro" id="IPR049555">
    <property type="entry name" value="GDT1-like_CS"/>
</dbReference>
<feature type="transmembrane region" description="Helical" evidence="6">
    <location>
        <begin position="166"/>
        <end position="194"/>
    </location>
</feature>
<protein>
    <recommendedName>
        <fullName evidence="6">GDT1 family protein</fullName>
    </recommendedName>
</protein>
<dbReference type="InterPro" id="IPR002048">
    <property type="entry name" value="EF_hand_dom"/>
</dbReference>